<organism evidence="3 4">
    <name type="scientific">Paracoccus solventivorans</name>
    <dbReference type="NCBI Taxonomy" id="53463"/>
    <lineage>
        <taxon>Bacteria</taxon>
        <taxon>Pseudomonadati</taxon>
        <taxon>Pseudomonadota</taxon>
        <taxon>Alphaproteobacteria</taxon>
        <taxon>Rhodobacterales</taxon>
        <taxon>Paracoccaceae</taxon>
        <taxon>Paracoccus</taxon>
    </lineage>
</organism>
<dbReference type="InterPro" id="IPR025745">
    <property type="entry name" value="Mrr-like_N_dom"/>
</dbReference>
<dbReference type="Pfam" id="PF14338">
    <property type="entry name" value="Mrr_N"/>
    <property type="match status" value="1"/>
</dbReference>
<dbReference type="PANTHER" id="PTHR30015">
    <property type="entry name" value="MRR RESTRICTION SYSTEM PROTEIN"/>
    <property type="match status" value="1"/>
</dbReference>
<protein>
    <submittedName>
        <fullName evidence="3">Restriction system protein</fullName>
    </submittedName>
</protein>
<evidence type="ECO:0000313" key="3">
    <source>
        <dbReference type="EMBL" id="SHM13831.1"/>
    </source>
</evidence>
<dbReference type="AlphaFoldDB" id="A0A1M7GC75"/>
<evidence type="ECO:0000259" key="2">
    <source>
        <dbReference type="Pfam" id="PF14338"/>
    </source>
</evidence>
<dbReference type="OrthoDB" id="9803736at2"/>
<dbReference type="SUPFAM" id="SSF52980">
    <property type="entry name" value="Restriction endonuclease-like"/>
    <property type="match status" value="1"/>
</dbReference>
<dbReference type="STRING" id="53463.SAMN05444389_10440"/>
<dbReference type="InterPro" id="IPR007560">
    <property type="entry name" value="Restrct_endonuc_IV_Mrr"/>
</dbReference>
<feature type="domain" description="Restriction endonuclease type IV Mrr" evidence="1">
    <location>
        <begin position="161"/>
        <end position="281"/>
    </location>
</feature>
<dbReference type="Pfam" id="PF04471">
    <property type="entry name" value="Mrr_cat"/>
    <property type="match status" value="1"/>
</dbReference>
<name>A0A1M7GC75_9RHOB</name>
<dbReference type="GO" id="GO:0015666">
    <property type="term" value="F:restriction endodeoxyribonuclease activity"/>
    <property type="evidence" value="ECO:0007669"/>
    <property type="project" value="TreeGrafter"/>
</dbReference>
<dbReference type="EMBL" id="FRCK01000004">
    <property type="protein sequence ID" value="SHM13831.1"/>
    <property type="molecule type" value="Genomic_DNA"/>
</dbReference>
<gene>
    <name evidence="3" type="ORF">SAMN05444389_10440</name>
</gene>
<dbReference type="InterPro" id="IPR011856">
    <property type="entry name" value="tRNA_endonuc-like_dom_sf"/>
</dbReference>
<dbReference type="InterPro" id="IPR052906">
    <property type="entry name" value="Type_IV_Methyl-Rstrct_Enzyme"/>
</dbReference>
<dbReference type="InterPro" id="IPR011335">
    <property type="entry name" value="Restrct_endonuc-II-like"/>
</dbReference>
<dbReference type="Proteomes" id="UP000184444">
    <property type="component" value="Unassembled WGS sequence"/>
</dbReference>
<dbReference type="GO" id="GO:0003677">
    <property type="term" value="F:DNA binding"/>
    <property type="evidence" value="ECO:0007669"/>
    <property type="project" value="InterPro"/>
</dbReference>
<dbReference type="Gene3D" id="3.40.1350.10">
    <property type="match status" value="1"/>
</dbReference>
<dbReference type="RefSeq" id="WP_073064952.1">
    <property type="nucleotide sequence ID" value="NZ_FRCK01000004.1"/>
</dbReference>
<feature type="domain" description="Restriction system protein Mrr-like N-terminal" evidence="2">
    <location>
        <begin position="9"/>
        <end position="93"/>
    </location>
</feature>
<keyword evidence="4" id="KW-1185">Reference proteome</keyword>
<dbReference type="PANTHER" id="PTHR30015:SF7">
    <property type="entry name" value="TYPE IV METHYL-DIRECTED RESTRICTION ENZYME ECOKMRR"/>
    <property type="match status" value="1"/>
</dbReference>
<evidence type="ECO:0000313" key="4">
    <source>
        <dbReference type="Proteomes" id="UP000184444"/>
    </source>
</evidence>
<accession>A0A1M7GC75</accession>
<dbReference type="GO" id="GO:0009307">
    <property type="term" value="P:DNA restriction-modification system"/>
    <property type="evidence" value="ECO:0007669"/>
    <property type="project" value="InterPro"/>
</dbReference>
<evidence type="ECO:0000259" key="1">
    <source>
        <dbReference type="Pfam" id="PF04471"/>
    </source>
</evidence>
<proteinExistence type="predicted"/>
<sequence>MSALELPRFEELMLPVLELIANGRETVKDSLPEIQVRFSLSDEQMEMLLPSGKQTTISNRMHWARNYMKHAGLVEPVAWGRYRITALGKDLLKTNPERIDKVALAQYPLYQTWQSQQIPGAIKESLPIEEGKAETPEERIEAAYVQLDLGLAEELLEQVMSLTAARFEQLIVELLIAMGYGDGRAEMGQAIGKSGDGGIDGVVNEDKLGLDAVYIQAKRYALENTVGRPALQAFVGSMTGESATKGVFVTTSTFSKEAREYVRRVQQRVVLIDGARLARLMIDHGVGVVIEKTYVLRSIDANFFESV</sequence>
<reference evidence="4" key="1">
    <citation type="submission" date="2016-11" db="EMBL/GenBank/DDBJ databases">
        <authorList>
            <person name="Varghese N."/>
            <person name="Submissions S."/>
        </authorList>
    </citation>
    <scope>NUCLEOTIDE SEQUENCE [LARGE SCALE GENOMIC DNA]</scope>
    <source>
        <strain evidence="4">DSM 6637</strain>
    </source>
</reference>